<evidence type="ECO:0000313" key="6">
    <source>
        <dbReference type="EMBL" id="HIH21248.1"/>
    </source>
</evidence>
<proteinExistence type="inferred from homology"/>
<dbReference type="GO" id="GO:0006412">
    <property type="term" value="P:translation"/>
    <property type="evidence" value="ECO:0007669"/>
    <property type="project" value="UniProtKB-UniRule"/>
</dbReference>
<dbReference type="CDD" id="cd06089">
    <property type="entry name" value="KOW_RPL26"/>
    <property type="match status" value="1"/>
</dbReference>
<organism evidence="7 8">
    <name type="scientific">Candidatus Iainarchaeum sp</name>
    <dbReference type="NCBI Taxonomy" id="3101447"/>
    <lineage>
        <taxon>Archaea</taxon>
        <taxon>Candidatus Iainarchaeota</taxon>
        <taxon>Candidatus Iainarchaeia</taxon>
        <taxon>Candidatus Iainarchaeales</taxon>
        <taxon>Candidatus Iainarchaeaceae</taxon>
        <taxon>Candidatus Iainarchaeum</taxon>
    </lineage>
</organism>
<evidence type="ECO:0000259" key="5">
    <source>
        <dbReference type="SMART" id="SM00739"/>
    </source>
</evidence>
<evidence type="ECO:0000313" key="8">
    <source>
        <dbReference type="Proteomes" id="UP000527315"/>
    </source>
</evidence>
<dbReference type="InterPro" id="IPR005825">
    <property type="entry name" value="Ribosomal_uL24_CS"/>
</dbReference>
<protein>
    <recommendedName>
        <fullName evidence="4">Large ribosomal subunit protein uL24</fullName>
    </recommendedName>
</protein>
<evidence type="ECO:0000256" key="3">
    <source>
        <dbReference type="ARBA" id="ARBA00023274"/>
    </source>
</evidence>
<dbReference type="Pfam" id="PF00467">
    <property type="entry name" value="KOW"/>
    <property type="match status" value="1"/>
</dbReference>
<comment type="caution">
    <text evidence="7">The sequence shown here is derived from an EMBL/GenBank/DDBJ whole genome shotgun (WGS) entry which is preliminary data.</text>
</comment>
<dbReference type="Pfam" id="PF16906">
    <property type="entry name" value="Ribosomal_L26"/>
    <property type="match status" value="1"/>
</dbReference>
<evidence type="ECO:0000313" key="7">
    <source>
        <dbReference type="EMBL" id="HIH33226.1"/>
    </source>
</evidence>
<dbReference type="PROSITE" id="PS01108">
    <property type="entry name" value="RIBOSOMAL_L24"/>
    <property type="match status" value="1"/>
</dbReference>
<evidence type="ECO:0000256" key="2">
    <source>
        <dbReference type="ARBA" id="ARBA00022980"/>
    </source>
</evidence>
<dbReference type="EMBL" id="DUFW01000019">
    <property type="protein sequence ID" value="HIH21248.1"/>
    <property type="molecule type" value="Genomic_DNA"/>
</dbReference>
<dbReference type="InterPro" id="IPR008991">
    <property type="entry name" value="Translation_prot_SH3-like_sf"/>
</dbReference>
<name>A0A7J4L0Q1_9ARCH</name>
<dbReference type="InterPro" id="IPR005824">
    <property type="entry name" value="KOW"/>
</dbReference>
<dbReference type="InterPro" id="IPR014722">
    <property type="entry name" value="Rib_uL2_dom2"/>
</dbReference>
<sequence>MSSSKKPGKQRKARMLASLKDRANFAKAHASKELRKELKRRSIALRKGDSVKVLRGFHKKFSGKVSGIDRKKSRVFIEGLKLKKSDGTEKPLGIEASNLLVTDVDRSDERRFKTLKGK</sequence>
<comment type="function">
    <text evidence="4">Located at the polypeptide exit tunnel on the outside of the subunit.</text>
</comment>
<dbReference type="InterPro" id="IPR041988">
    <property type="entry name" value="Ribosomal_uL24_KOW"/>
</dbReference>
<dbReference type="GO" id="GO:0019843">
    <property type="term" value="F:rRNA binding"/>
    <property type="evidence" value="ECO:0007669"/>
    <property type="project" value="UniProtKB-UniRule"/>
</dbReference>
<dbReference type="PANTHER" id="PTHR11143">
    <property type="entry name" value="60S RIBOSOMAL PROTEIN L26 FAMILY MEMBER"/>
    <property type="match status" value="1"/>
</dbReference>
<reference evidence="6 8" key="1">
    <citation type="journal article" date="2020" name="bioRxiv">
        <title>A rank-normalized archaeal taxonomy based on genome phylogeny resolves widespread incomplete and uneven classifications.</title>
        <authorList>
            <person name="Rinke C."/>
            <person name="Chuvochina M."/>
            <person name="Mussig A.J."/>
            <person name="Chaumeil P.-A."/>
            <person name="Waite D.W."/>
            <person name="Whitman W.B."/>
            <person name="Parks D.H."/>
            <person name="Hugenholtz P."/>
        </authorList>
    </citation>
    <scope>NUCLEOTIDE SEQUENCE [LARGE SCALE GENOMIC DNA]</scope>
    <source>
        <strain evidence="6">UBA10191</strain>
    </source>
</reference>
<dbReference type="Gene3D" id="2.30.30.30">
    <property type="match status" value="1"/>
</dbReference>
<dbReference type="SUPFAM" id="SSF50104">
    <property type="entry name" value="Translation proteins SH3-like domain"/>
    <property type="match status" value="1"/>
</dbReference>
<accession>A0A7J4L0Q1</accession>
<keyword evidence="3 4" id="KW-0687">Ribonucleoprotein</keyword>
<dbReference type="NCBIfam" id="TIGR01080">
    <property type="entry name" value="rplX_A_E"/>
    <property type="match status" value="1"/>
</dbReference>
<feature type="domain" description="KOW" evidence="5">
    <location>
        <begin position="44"/>
        <end position="71"/>
    </location>
</feature>
<comment type="similarity">
    <text evidence="1 4">Belongs to the universal ribosomal protein uL24 family.</text>
</comment>
<evidence type="ECO:0000256" key="4">
    <source>
        <dbReference type="HAMAP-Rule" id="MF_01326"/>
    </source>
</evidence>
<dbReference type="HAMAP" id="MF_01326_A">
    <property type="entry name" value="Ribosomal_uL24_A"/>
    <property type="match status" value="1"/>
</dbReference>
<gene>
    <name evidence="4" type="primary">rpl24</name>
    <name evidence="6" type="ORF">HA222_01110</name>
    <name evidence="7" type="ORF">HA227_03155</name>
</gene>
<dbReference type="Proteomes" id="UP000527315">
    <property type="component" value="Unassembled WGS sequence"/>
</dbReference>
<keyword evidence="2 4" id="KW-0689">Ribosomal protein</keyword>
<dbReference type="GO" id="GO:0015934">
    <property type="term" value="C:large ribosomal subunit"/>
    <property type="evidence" value="ECO:0007669"/>
    <property type="project" value="UniProtKB-UniRule"/>
</dbReference>
<dbReference type="SMART" id="SM00739">
    <property type="entry name" value="KOW"/>
    <property type="match status" value="1"/>
</dbReference>
<dbReference type="Proteomes" id="UP000590964">
    <property type="component" value="Unassembled WGS sequence"/>
</dbReference>
<keyword evidence="4" id="KW-0699">rRNA-binding</keyword>
<comment type="function">
    <text evidence="4">One of two assembly initiator proteins, it binds directly to the 5'-end of the 23S rRNA, where it nucleates assembly of the 50S subunit.</text>
</comment>
<comment type="subunit">
    <text evidence="4">Part of the 50S ribosomal subunit.</text>
</comment>
<dbReference type="InterPro" id="IPR005756">
    <property type="entry name" value="Ribosomal_uL24_euk/arc"/>
</dbReference>
<dbReference type="GO" id="GO:0003735">
    <property type="term" value="F:structural constituent of ribosome"/>
    <property type="evidence" value="ECO:0007669"/>
    <property type="project" value="UniProtKB-UniRule"/>
</dbReference>
<evidence type="ECO:0000256" key="1">
    <source>
        <dbReference type="ARBA" id="ARBA00010618"/>
    </source>
</evidence>
<dbReference type="AlphaFoldDB" id="A0A7J4L0Q1"/>
<keyword evidence="4" id="KW-0694">RNA-binding</keyword>
<dbReference type="EMBL" id="DUFJ01000070">
    <property type="protein sequence ID" value="HIH33226.1"/>
    <property type="molecule type" value="Genomic_DNA"/>
</dbReference>